<evidence type="ECO:0000259" key="7">
    <source>
        <dbReference type="PROSITE" id="PS51012"/>
    </source>
</evidence>
<dbReference type="PROSITE" id="PS51012">
    <property type="entry name" value="ABC_TM2"/>
    <property type="match status" value="1"/>
</dbReference>
<dbReference type="Proteomes" id="UP000542674">
    <property type="component" value="Unassembled WGS sequence"/>
</dbReference>
<dbReference type="InterPro" id="IPR013525">
    <property type="entry name" value="ABC2_TM"/>
</dbReference>
<dbReference type="PIRSF" id="PIRSF006648">
    <property type="entry name" value="DrrB"/>
    <property type="match status" value="1"/>
</dbReference>
<evidence type="ECO:0000313" key="8">
    <source>
        <dbReference type="EMBL" id="MBB4966671.1"/>
    </source>
</evidence>
<dbReference type="EMBL" id="JACHJS010000001">
    <property type="protein sequence ID" value="MBB4966671.1"/>
    <property type="molecule type" value="Genomic_DNA"/>
</dbReference>
<feature type="transmembrane region" description="Helical" evidence="6">
    <location>
        <begin position="59"/>
        <end position="80"/>
    </location>
</feature>
<dbReference type="AlphaFoldDB" id="A0A7W7T5I9"/>
<dbReference type="InterPro" id="IPR051784">
    <property type="entry name" value="Nod_factor_ABC_transporter"/>
</dbReference>
<keyword evidence="6" id="KW-1003">Cell membrane</keyword>
<dbReference type="GO" id="GO:0140359">
    <property type="term" value="F:ABC-type transporter activity"/>
    <property type="evidence" value="ECO:0007669"/>
    <property type="project" value="InterPro"/>
</dbReference>
<dbReference type="Pfam" id="PF01061">
    <property type="entry name" value="ABC2_membrane"/>
    <property type="match status" value="1"/>
</dbReference>
<protein>
    <recommendedName>
        <fullName evidence="6">Transport permease protein</fullName>
    </recommendedName>
</protein>
<evidence type="ECO:0000313" key="9">
    <source>
        <dbReference type="Proteomes" id="UP000542674"/>
    </source>
</evidence>
<keyword evidence="6" id="KW-0813">Transport</keyword>
<dbReference type="PANTHER" id="PTHR43229">
    <property type="entry name" value="NODULATION PROTEIN J"/>
    <property type="match status" value="1"/>
</dbReference>
<dbReference type="GO" id="GO:0043190">
    <property type="term" value="C:ATP-binding cassette (ABC) transporter complex"/>
    <property type="evidence" value="ECO:0007669"/>
    <property type="project" value="InterPro"/>
</dbReference>
<feature type="transmembrane region" description="Helical" evidence="6">
    <location>
        <begin position="139"/>
        <end position="163"/>
    </location>
</feature>
<feature type="transmembrane region" description="Helical" evidence="6">
    <location>
        <begin position="101"/>
        <end position="127"/>
    </location>
</feature>
<evidence type="ECO:0000256" key="6">
    <source>
        <dbReference type="RuleBase" id="RU361157"/>
    </source>
</evidence>
<keyword evidence="5" id="KW-0046">Antibiotic resistance</keyword>
<feature type="transmembrane region" description="Helical" evidence="6">
    <location>
        <begin position="170"/>
        <end position="188"/>
    </location>
</feature>
<organism evidence="8 9">
    <name type="scientific">Saccharothrix violaceirubra</name>
    <dbReference type="NCBI Taxonomy" id="413306"/>
    <lineage>
        <taxon>Bacteria</taxon>
        <taxon>Bacillati</taxon>
        <taxon>Actinomycetota</taxon>
        <taxon>Actinomycetes</taxon>
        <taxon>Pseudonocardiales</taxon>
        <taxon>Pseudonocardiaceae</taxon>
        <taxon>Saccharothrix</taxon>
    </lineage>
</organism>
<evidence type="ECO:0000256" key="1">
    <source>
        <dbReference type="ARBA" id="ARBA00004141"/>
    </source>
</evidence>
<dbReference type="GO" id="GO:0046677">
    <property type="term" value="P:response to antibiotic"/>
    <property type="evidence" value="ECO:0007669"/>
    <property type="project" value="UniProtKB-KW"/>
</dbReference>
<proteinExistence type="inferred from homology"/>
<feature type="transmembrane region" description="Helical" evidence="6">
    <location>
        <begin position="26"/>
        <end position="47"/>
    </location>
</feature>
<name>A0A7W7T5I9_9PSEU</name>
<evidence type="ECO:0000256" key="5">
    <source>
        <dbReference type="ARBA" id="ARBA00023251"/>
    </source>
</evidence>
<dbReference type="RefSeq" id="WP_184670830.1">
    <property type="nucleotide sequence ID" value="NZ_BAABAI010000022.1"/>
</dbReference>
<dbReference type="InterPro" id="IPR000412">
    <property type="entry name" value="ABC_2_transport"/>
</dbReference>
<keyword evidence="3 6" id="KW-1133">Transmembrane helix</keyword>
<keyword evidence="4 6" id="KW-0472">Membrane</keyword>
<reference evidence="8 9" key="1">
    <citation type="submission" date="2020-08" db="EMBL/GenBank/DDBJ databases">
        <title>Sequencing the genomes of 1000 actinobacteria strains.</title>
        <authorList>
            <person name="Klenk H.-P."/>
        </authorList>
    </citation>
    <scope>NUCLEOTIDE SEQUENCE [LARGE SCALE GENOMIC DNA]</scope>
    <source>
        <strain evidence="8 9">DSM 45084</strain>
    </source>
</reference>
<keyword evidence="2 6" id="KW-0812">Transmembrane</keyword>
<dbReference type="InterPro" id="IPR047817">
    <property type="entry name" value="ABC2_TM_bact-type"/>
</dbReference>
<accession>A0A7W7T5I9</accession>
<sequence length="254" mass="26921">MSLATTVSDSATMLRRNLRHTLRNPVTLFGSLAFPIIMLLLFVYVLGGAFEVGGDYLDYVVPGMLVLSMGYGVTYTAISVSGDVLGGIVDRFRTMAVSRAAVLTGHVVGTLLRTAVCTALMVGVTLLMGFRPDATVVEWIAALGVVAMLVFAITWFTVALGLAAGSAEGASFAAFPLTFLPFLSSAFVPPETMPAAVRAFADHQPFTPVIETLRGLLTGTPIGHSAWIAALWCAGIALVGYLWARARFTRDPSK</sequence>
<gene>
    <name evidence="8" type="ORF">F4559_004030</name>
</gene>
<feature type="transmembrane region" description="Helical" evidence="6">
    <location>
        <begin position="226"/>
        <end position="244"/>
    </location>
</feature>
<comment type="similarity">
    <text evidence="6">Belongs to the ABC-2 integral membrane protein family.</text>
</comment>
<evidence type="ECO:0000256" key="4">
    <source>
        <dbReference type="ARBA" id="ARBA00023136"/>
    </source>
</evidence>
<dbReference type="PANTHER" id="PTHR43229:SF2">
    <property type="entry name" value="NODULATION PROTEIN J"/>
    <property type="match status" value="1"/>
</dbReference>
<comment type="caution">
    <text evidence="8">The sequence shown here is derived from an EMBL/GenBank/DDBJ whole genome shotgun (WGS) entry which is preliminary data.</text>
</comment>
<evidence type="ECO:0000256" key="3">
    <source>
        <dbReference type="ARBA" id="ARBA00022989"/>
    </source>
</evidence>
<feature type="domain" description="ABC transmembrane type-2" evidence="7">
    <location>
        <begin position="26"/>
        <end position="251"/>
    </location>
</feature>
<comment type="subcellular location">
    <subcellularLocation>
        <location evidence="6">Cell membrane</location>
        <topology evidence="6">Multi-pass membrane protein</topology>
    </subcellularLocation>
    <subcellularLocation>
        <location evidence="1">Membrane</location>
        <topology evidence="1">Multi-pass membrane protein</topology>
    </subcellularLocation>
</comment>
<evidence type="ECO:0000256" key="2">
    <source>
        <dbReference type="ARBA" id="ARBA00022692"/>
    </source>
</evidence>
<keyword evidence="9" id="KW-1185">Reference proteome</keyword>